<dbReference type="PANTHER" id="PTHR43072:SF58">
    <property type="entry name" value="N-ACETYLTRANSFERASE DOMAIN-CONTAINING PROTEIN"/>
    <property type="match status" value="1"/>
</dbReference>
<evidence type="ECO:0000313" key="2">
    <source>
        <dbReference type="EMBL" id="PHK50419.1"/>
    </source>
</evidence>
<dbReference type="AlphaFoldDB" id="A0A2C6WPV3"/>
<dbReference type="OrthoDB" id="1706389at2"/>
<dbReference type="PROSITE" id="PS51186">
    <property type="entry name" value="GNAT"/>
    <property type="match status" value="1"/>
</dbReference>
<reference evidence="2" key="3">
    <citation type="submission" date="2017-10" db="EMBL/GenBank/DDBJ databases">
        <authorList>
            <person name="Vrbovska V."/>
            <person name="Kovarovic V."/>
            <person name="Indrakova A."/>
        </authorList>
    </citation>
    <scope>NUCLEOTIDE SEQUENCE</scope>
    <source>
        <strain evidence="2">CCM 8730</strain>
    </source>
</reference>
<keyword evidence="5" id="KW-1185">Reference proteome</keyword>
<dbReference type="Proteomes" id="UP000223828">
    <property type="component" value="Unassembled WGS sequence"/>
</dbReference>
<dbReference type="InterPro" id="IPR000182">
    <property type="entry name" value="GNAT_dom"/>
</dbReference>
<evidence type="ECO:0000313" key="5">
    <source>
        <dbReference type="Proteomes" id="UP001056588"/>
    </source>
</evidence>
<dbReference type="RefSeq" id="WP_099089497.1">
    <property type="nucleotide sequence ID" value="NZ_CP093217.1"/>
</dbReference>
<dbReference type="Gene3D" id="3.40.630.30">
    <property type="match status" value="1"/>
</dbReference>
<reference evidence="2" key="1">
    <citation type="journal article" date="2017" name="Appl. Environ. Microbiol.">
        <title>Staphylococcus edaphicus sp. nov., isolated in Antarctica, harbours mecC gene and genomic islands with suspected role in adaptation to extreme environment.</title>
        <authorList>
            <person name="Pantucek R."/>
            <person name="Sedlacek I."/>
            <person name="Indrakova A."/>
            <person name="Vrbovska V."/>
            <person name="Maslanova I."/>
            <person name="Kovarovic V."/>
            <person name="Svec P."/>
            <person name="Kralova S."/>
            <person name="Kristofova L."/>
            <person name="Keklakova J."/>
            <person name="Petras P."/>
            <person name="Doskar J."/>
        </authorList>
    </citation>
    <scope>NUCLEOTIDE SEQUENCE</scope>
    <source>
        <strain evidence="2">CCM 8730</strain>
    </source>
</reference>
<accession>A0A2C6WPV3</accession>
<dbReference type="Pfam" id="PF00583">
    <property type="entry name" value="Acetyltransf_1"/>
    <property type="match status" value="1"/>
</dbReference>
<evidence type="ECO:0000313" key="4">
    <source>
        <dbReference type="Proteomes" id="UP000223828"/>
    </source>
</evidence>
<evidence type="ECO:0000313" key="3">
    <source>
        <dbReference type="EMBL" id="UQW81104.1"/>
    </source>
</evidence>
<sequence>MKNITYKQTQYINQIAEIHESELERQYADYRKSKLSVALRVEMIEHGLRNSDDNILIKTNHEQLIGFIWSRYDKVQKLATIEMLYVEPSHRKLGIATILKKEIEAWAMNKGARKIESTVAYSNRKIQELNLNMGYNKDKIIMSKNLLVNNEDNIKQ</sequence>
<dbReference type="EMBL" id="CP093217">
    <property type="protein sequence ID" value="UQW81104.1"/>
    <property type="molecule type" value="Genomic_DNA"/>
</dbReference>
<dbReference type="CDD" id="cd04301">
    <property type="entry name" value="NAT_SF"/>
    <property type="match status" value="1"/>
</dbReference>
<feature type="domain" description="N-acetyltransferase" evidence="1">
    <location>
        <begin position="13"/>
        <end position="155"/>
    </location>
</feature>
<dbReference type="PANTHER" id="PTHR43072">
    <property type="entry name" value="N-ACETYLTRANSFERASE"/>
    <property type="match status" value="1"/>
</dbReference>
<dbReference type="InterPro" id="IPR016181">
    <property type="entry name" value="Acyl_CoA_acyltransferase"/>
</dbReference>
<dbReference type="EMBL" id="MRZN01000003">
    <property type="protein sequence ID" value="PHK50419.1"/>
    <property type="molecule type" value="Genomic_DNA"/>
</dbReference>
<dbReference type="GO" id="GO:0016747">
    <property type="term" value="F:acyltransferase activity, transferring groups other than amino-acyl groups"/>
    <property type="evidence" value="ECO:0007669"/>
    <property type="project" value="InterPro"/>
</dbReference>
<name>A0A2C6WPV3_9STAP</name>
<reference evidence="4" key="2">
    <citation type="submission" date="2017-10" db="EMBL/GenBank/DDBJ databases">
        <title>Staphylococcus edaphicus sp. nov., isolated in Antarctica, harbouring mecC gene and genomic islands essential in adaptation to extreme environment.</title>
        <authorList>
            <person name="Pantucek R."/>
            <person name="Sedlacek I."/>
            <person name="Indrakova A."/>
            <person name="Vrbovska V."/>
            <person name="Maslanova I."/>
            <person name="Kovarovic V."/>
            <person name="Svec P."/>
            <person name="Kralova S."/>
            <person name="Kristofova L."/>
            <person name="Keklakova J."/>
            <person name="Petras P."/>
            <person name="Doskar J."/>
        </authorList>
    </citation>
    <scope>NUCLEOTIDE SEQUENCE [LARGE SCALE GENOMIC DNA]</scope>
    <source>
        <strain evidence="4">CCM 5085</strain>
    </source>
</reference>
<gene>
    <name evidence="2" type="ORF">BTJ66_02925</name>
    <name evidence="3" type="ORF">MNY58_11040</name>
</gene>
<protein>
    <submittedName>
        <fullName evidence="2">GNAT family N-acetyltransferase</fullName>
    </submittedName>
</protein>
<dbReference type="Proteomes" id="UP001056588">
    <property type="component" value="Chromosome"/>
</dbReference>
<evidence type="ECO:0000259" key="1">
    <source>
        <dbReference type="PROSITE" id="PS51186"/>
    </source>
</evidence>
<proteinExistence type="predicted"/>
<reference evidence="3" key="4">
    <citation type="submission" date="2022-03" db="EMBL/GenBank/DDBJ databases">
        <title>Complete Genome Sequence of Staphylococcus edaphicus strain CCM 8731.</title>
        <authorList>
            <person name="Rimmer C.O."/>
            <person name="Thomas J.C."/>
        </authorList>
    </citation>
    <scope>NUCLEOTIDE SEQUENCE</scope>
    <source>
        <strain evidence="3">CCM 8731</strain>
    </source>
</reference>
<dbReference type="SUPFAM" id="SSF55729">
    <property type="entry name" value="Acyl-CoA N-acyltransferases (Nat)"/>
    <property type="match status" value="1"/>
</dbReference>
<organism evidence="2 4">
    <name type="scientific">Staphylococcus edaphicus</name>
    <dbReference type="NCBI Taxonomy" id="1955013"/>
    <lineage>
        <taxon>Bacteria</taxon>
        <taxon>Bacillati</taxon>
        <taxon>Bacillota</taxon>
        <taxon>Bacilli</taxon>
        <taxon>Bacillales</taxon>
        <taxon>Staphylococcaceae</taxon>
        <taxon>Staphylococcus</taxon>
    </lineage>
</organism>